<dbReference type="AlphaFoldDB" id="A0A4U0FGZ3"/>
<dbReference type="FunFam" id="3.40.50.720:FF:000084">
    <property type="entry name" value="Short-chain dehydrogenase reductase"/>
    <property type="match status" value="1"/>
</dbReference>
<dbReference type="Proteomes" id="UP000309673">
    <property type="component" value="Unassembled WGS sequence"/>
</dbReference>
<proteinExistence type="inferred from homology"/>
<dbReference type="RefSeq" id="WP_136777081.1">
    <property type="nucleotide sequence ID" value="NZ_SUPK01000003.1"/>
</dbReference>
<dbReference type="PANTHER" id="PTHR24321:SF8">
    <property type="entry name" value="ESTRADIOL 17-BETA-DEHYDROGENASE 8-RELATED"/>
    <property type="match status" value="1"/>
</dbReference>
<dbReference type="NCBIfam" id="NF005559">
    <property type="entry name" value="PRK07231.1"/>
    <property type="match status" value="1"/>
</dbReference>
<dbReference type="InterPro" id="IPR036291">
    <property type="entry name" value="NAD(P)-bd_dom_sf"/>
</dbReference>
<evidence type="ECO:0000256" key="2">
    <source>
        <dbReference type="ARBA" id="ARBA00023002"/>
    </source>
</evidence>
<dbReference type="PRINTS" id="PR00080">
    <property type="entry name" value="SDRFAMILY"/>
</dbReference>
<keyword evidence="4" id="KW-1185">Reference proteome</keyword>
<comment type="similarity">
    <text evidence="1">Belongs to the short-chain dehydrogenases/reductases (SDR) family.</text>
</comment>
<dbReference type="EMBL" id="SUPK01000003">
    <property type="protein sequence ID" value="TJY42662.1"/>
    <property type="molecule type" value="Genomic_DNA"/>
</dbReference>
<dbReference type="GO" id="GO:0016491">
    <property type="term" value="F:oxidoreductase activity"/>
    <property type="evidence" value="ECO:0007669"/>
    <property type="project" value="UniProtKB-KW"/>
</dbReference>
<gene>
    <name evidence="3" type="ORF">E5161_07355</name>
</gene>
<accession>A0A4U0FGZ3</accession>
<protein>
    <submittedName>
        <fullName evidence="3">SDR family oxidoreductase</fullName>
    </submittedName>
</protein>
<sequence length="257" mass="26993">MGKFDGKVIIITGAAGGIGKVTAKKLAAEGANLALVDLKLDAVKQVIAELALDDSRAIALQANVAKEEEVKAYVDATVNHFGKIDGFFNNAGVEGITANVEDYPTDTFELVLNVNVKGSFFGLKYVVPVMKKQGYGSIVNTASGAGLIGSPGFVGYNSSKHAVIGMTRVVALEAAPHGVRVNAVAPGVINTRMMRQIEKNTVPQDEEGAKKAFSAAVPMGRYGEPEEVANVVLFLLSDDASYVSQSIYTVDGGQINQ</sequence>
<dbReference type="OrthoDB" id="306388at2"/>
<dbReference type="Pfam" id="PF13561">
    <property type="entry name" value="adh_short_C2"/>
    <property type="match status" value="1"/>
</dbReference>
<evidence type="ECO:0000313" key="3">
    <source>
        <dbReference type="EMBL" id="TJY42662.1"/>
    </source>
</evidence>
<name>A0A4U0FGZ3_9BACL</name>
<evidence type="ECO:0000313" key="4">
    <source>
        <dbReference type="Proteomes" id="UP000309673"/>
    </source>
</evidence>
<dbReference type="InterPro" id="IPR020904">
    <property type="entry name" value="Sc_DH/Rdtase_CS"/>
</dbReference>
<dbReference type="PROSITE" id="PS00061">
    <property type="entry name" value="ADH_SHORT"/>
    <property type="match status" value="1"/>
</dbReference>
<dbReference type="InterPro" id="IPR002347">
    <property type="entry name" value="SDR_fam"/>
</dbReference>
<keyword evidence="2" id="KW-0560">Oxidoreductase</keyword>
<dbReference type="PRINTS" id="PR00081">
    <property type="entry name" value="GDHRDH"/>
</dbReference>
<reference evidence="3 4" key="1">
    <citation type="submission" date="2019-04" db="EMBL/GenBank/DDBJ databases">
        <title>Cohnella sp. nov., isolated from soil.</title>
        <authorList>
            <person name="Kim W."/>
        </authorList>
    </citation>
    <scope>NUCLEOTIDE SEQUENCE [LARGE SCALE GENOMIC DNA]</scope>
    <source>
        <strain evidence="3 4">CAU 1483</strain>
    </source>
</reference>
<comment type="caution">
    <text evidence="3">The sequence shown here is derived from an EMBL/GenBank/DDBJ whole genome shotgun (WGS) entry which is preliminary data.</text>
</comment>
<dbReference type="SUPFAM" id="SSF51735">
    <property type="entry name" value="NAD(P)-binding Rossmann-fold domains"/>
    <property type="match status" value="1"/>
</dbReference>
<dbReference type="GO" id="GO:0008206">
    <property type="term" value="P:bile acid metabolic process"/>
    <property type="evidence" value="ECO:0007669"/>
    <property type="project" value="UniProtKB-ARBA"/>
</dbReference>
<organism evidence="3 4">
    <name type="scientific">Cohnella pontilimi</name>
    <dbReference type="NCBI Taxonomy" id="2564100"/>
    <lineage>
        <taxon>Bacteria</taxon>
        <taxon>Bacillati</taxon>
        <taxon>Bacillota</taxon>
        <taxon>Bacilli</taxon>
        <taxon>Bacillales</taxon>
        <taxon>Paenibacillaceae</taxon>
        <taxon>Cohnella</taxon>
    </lineage>
</organism>
<dbReference type="Gene3D" id="3.40.50.720">
    <property type="entry name" value="NAD(P)-binding Rossmann-like Domain"/>
    <property type="match status" value="1"/>
</dbReference>
<evidence type="ECO:0000256" key="1">
    <source>
        <dbReference type="ARBA" id="ARBA00006484"/>
    </source>
</evidence>
<dbReference type="PANTHER" id="PTHR24321">
    <property type="entry name" value="DEHYDROGENASES, SHORT CHAIN"/>
    <property type="match status" value="1"/>
</dbReference>